<feature type="domain" description="AB hydrolase-1" evidence="1">
    <location>
        <begin position="47"/>
        <end position="190"/>
    </location>
</feature>
<accession>A0A4U5K0X6</accession>
<evidence type="ECO:0000313" key="2">
    <source>
        <dbReference type="EMBL" id="TKR34237.1"/>
    </source>
</evidence>
<proteinExistence type="predicted"/>
<organism evidence="2 3">
    <name type="scientific">Luteimonas gilva</name>
    <dbReference type="NCBI Taxonomy" id="2572684"/>
    <lineage>
        <taxon>Bacteria</taxon>
        <taxon>Pseudomonadati</taxon>
        <taxon>Pseudomonadota</taxon>
        <taxon>Gammaproteobacteria</taxon>
        <taxon>Lysobacterales</taxon>
        <taxon>Lysobacteraceae</taxon>
        <taxon>Luteimonas</taxon>
    </lineage>
</organism>
<dbReference type="InterPro" id="IPR000073">
    <property type="entry name" value="AB_hydrolase_1"/>
</dbReference>
<protein>
    <submittedName>
        <fullName evidence="2">Alpha/beta hydrolase</fullName>
    </submittedName>
</protein>
<dbReference type="GO" id="GO:0016787">
    <property type="term" value="F:hydrolase activity"/>
    <property type="evidence" value="ECO:0007669"/>
    <property type="project" value="UniProtKB-KW"/>
</dbReference>
<dbReference type="OrthoDB" id="9780134at2"/>
<comment type="caution">
    <text evidence="2">The sequence shown here is derived from an EMBL/GenBank/DDBJ whole genome shotgun (WGS) entry which is preliminary data.</text>
</comment>
<dbReference type="Pfam" id="PF00561">
    <property type="entry name" value="Abhydrolase_1"/>
    <property type="match status" value="1"/>
</dbReference>
<evidence type="ECO:0000313" key="3">
    <source>
        <dbReference type="Proteomes" id="UP000308707"/>
    </source>
</evidence>
<keyword evidence="2" id="KW-0378">Hydrolase</keyword>
<dbReference type="InterPro" id="IPR029058">
    <property type="entry name" value="AB_hydrolase_fold"/>
</dbReference>
<dbReference type="PANTHER" id="PTHR43798">
    <property type="entry name" value="MONOACYLGLYCEROL LIPASE"/>
    <property type="match status" value="1"/>
</dbReference>
<dbReference type="SUPFAM" id="SSF53474">
    <property type="entry name" value="alpha/beta-Hydrolases"/>
    <property type="match status" value="1"/>
</dbReference>
<dbReference type="Gene3D" id="3.40.50.1820">
    <property type="entry name" value="alpha/beta hydrolase"/>
    <property type="match status" value="1"/>
</dbReference>
<gene>
    <name evidence="2" type="ORF">FCE95_04020</name>
</gene>
<dbReference type="InterPro" id="IPR050266">
    <property type="entry name" value="AB_hydrolase_sf"/>
</dbReference>
<keyword evidence="3" id="KW-1185">Reference proteome</keyword>
<dbReference type="PANTHER" id="PTHR43798:SF33">
    <property type="entry name" value="HYDROLASE, PUTATIVE (AFU_ORTHOLOGUE AFUA_2G14860)-RELATED"/>
    <property type="match status" value="1"/>
</dbReference>
<dbReference type="AlphaFoldDB" id="A0A4U5K0X6"/>
<sequence>MTGFLSSAFGANAADIARRDFHVTTSDGIRLHVREVAANGSKAQAEPLILIHGARVPGVGSFDLPVANGSLAADLAQRTGRKVYVMDARGYGGSDRPAAMGKPAAESKPLSRAFEVVRDIDAVVDAVRGKRAKVALLGWATGGMWAAFYASLHPEKVGDLITLNALYGGSSEHAMLGKGSSLSDPQHPDRLIPDIGGYAEYPATSLFGVWDRSIPAEDKTAWRDPAIAQAYAAAALASDPASGSHDPPAFRAPMGAMEDSFYQGTGRRLFDASSITARILIVRSGRDFWSRPEDAATLAREAVRSAQVERLDLPDSTHLVHLDRPERGRERLIAGIAAFLSPESAVKRP</sequence>
<dbReference type="GO" id="GO:0016020">
    <property type="term" value="C:membrane"/>
    <property type="evidence" value="ECO:0007669"/>
    <property type="project" value="TreeGrafter"/>
</dbReference>
<dbReference type="EMBL" id="SZUA01000001">
    <property type="protein sequence ID" value="TKR34237.1"/>
    <property type="molecule type" value="Genomic_DNA"/>
</dbReference>
<evidence type="ECO:0000259" key="1">
    <source>
        <dbReference type="Pfam" id="PF00561"/>
    </source>
</evidence>
<reference evidence="2 3" key="1">
    <citation type="submission" date="2019-04" db="EMBL/GenBank/DDBJ databases">
        <title>Reference strain of H23.</title>
        <authorList>
            <person name="Luo X."/>
        </authorList>
    </citation>
    <scope>NUCLEOTIDE SEQUENCE [LARGE SCALE GENOMIC DNA]</scope>
    <source>
        <strain evidence="2 3">H23</strain>
    </source>
</reference>
<dbReference type="Proteomes" id="UP000308707">
    <property type="component" value="Unassembled WGS sequence"/>
</dbReference>
<name>A0A4U5K0X6_9GAMM</name>